<reference evidence="5 6" key="1">
    <citation type="submission" date="2016-10" db="EMBL/GenBank/DDBJ databases">
        <authorList>
            <person name="de Groot N.N."/>
        </authorList>
    </citation>
    <scope>NUCLEOTIDE SEQUENCE [LARGE SCALE GENOMIC DNA]</scope>
    <source>
        <strain evidence="5 6">CGMCC 1.11156</strain>
    </source>
</reference>
<name>A0A1I3E4Y0_9ACTN</name>
<dbReference type="OrthoDB" id="3197085at2"/>
<comment type="similarity">
    <text evidence="1">Belongs to the type-I restriction system S methylase family.</text>
</comment>
<dbReference type="CDD" id="cd17273">
    <property type="entry name" value="RMtype1_S_EcoJA69PI-TRD1-CR1_like"/>
    <property type="match status" value="1"/>
</dbReference>
<dbReference type="GO" id="GO:0003677">
    <property type="term" value="F:DNA binding"/>
    <property type="evidence" value="ECO:0007669"/>
    <property type="project" value="UniProtKB-KW"/>
</dbReference>
<evidence type="ECO:0000259" key="4">
    <source>
        <dbReference type="Pfam" id="PF01420"/>
    </source>
</evidence>
<dbReference type="InterPro" id="IPR052021">
    <property type="entry name" value="Type-I_RS_S_subunit"/>
</dbReference>
<dbReference type="EMBL" id="FOQG01000003">
    <property type="protein sequence ID" value="SFH93741.1"/>
    <property type="molecule type" value="Genomic_DNA"/>
</dbReference>
<feature type="domain" description="Type I restriction modification DNA specificity" evidence="4">
    <location>
        <begin position="197"/>
        <end position="340"/>
    </location>
</feature>
<keyword evidence="3" id="KW-0238">DNA-binding</keyword>
<keyword evidence="2" id="KW-0680">Restriction system</keyword>
<dbReference type="InterPro" id="IPR000055">
    <property type="entry name" value="Restrct_endonuc_typeI_TRD"/>
</dbReference>
<evidence type="ECO:0000313" key="5">
    <source>
        <dbReference type="EMBL" id="SFH93741.1"/>
    </source>
</evidence>
<dbReference type="RefSeq" id="WP_091111036.1">
    <property type="nucleotide sequence ID" value="NZ_BKAF01000007.1"/>
</dbReference>
<keyword evidence="6" id="KW-1185">Reference proteome</keyword>
<dbReference type="Proteomes" id="UP000198649">
    <property type="component" value="Unassembled WGS sequence"/>
</dbReference>
<dbReference type="AlphaFoldDB" id="A0A1I3E4Y0"/>
<dbReference type="PANTHER" id="PTHR30408">
    <property type="entry name" value="TYPE-1 RESTRICTION ENZYME ECOKI SPECIFICITY PROTEIN"/>
    <property type="match status" value="1"/>
</dbReference>
<dbReference type="GO" id="GO:0009307">
    <property type="term" value="P:DNA restriction-modification system"/>
    <property type="evidence" value="ECO:0007669"/>
    <property type="project" value="UniProtKB-KW"/>
</dbReference>
<dbReference type="Gene3D" id="3.90.220.20">
    <property type="entry name" value="DNA methylase specificity domains"/>
    <property type="match status" value="2"/>
</dbReference>
<dbReference type="PANTHER" id="PTHR30408:SF13">
    <property type="entry name" value="TYPE I RESTRICTION ENZYME HINDI SPECIFICITY SUBUNIT"/>
    <property type="match status" value="1"/>
</dbReference>
<dbReference type="SUPFAM" id="SSF116734">
    <property type="entry name" value="DNA methylase specificity domain"/>
    <property type="match status" value="2"/>
</dbReference>
<evidence type="ECO:0000256" key="3">
    <source>
        <dbReference type="ARBA" id="ARBA00023125"/>
    </source>
</evidence>
<evidence type="ECO:0000256" key="2">
    <source>
        <dbReference type="ARBA" id="ARBA00022747"/>
    </source>
</evidence>
<dbReference type="STRING" id="1005945.SAMN05216561_103211"/>
<proteinExistence type="inferred from homology"/>
<organism evidence="5 6">
    <name type="scientific">Nocardioides psychrotolerans</name>
    <dbReference type="NCBI Taxonomy" id="1005945"/>
    <lineage>
        <taxon>Bacteria</taxon>
        <taxon>Bacillati</taxon>
        <taxon>Actinomycetota</taxon>
        <taxon>Actinomycetes</taxon>
        <taxon>Propionibacteriales</taxon>
        <taxon>Nocardioidaceae</taxon>
        <taxon>Nocardioides</taxon>
    </lineage>
</organism>
<accession>A0A1I3E4Y0</accession>
<dbReference type="InterPro" id="IPR044946">
    <property type="entry name" value="Restrct_endonuc_typeI_TRD_sf"/>
</dbReference>
<protein>
    <submittedName>
        <fullName evidence="5">Type I restriction enzyme, S subunit</fullName>
    </submittedName>
</protein>
<dbReference type="Pfam" id="PF01420">
    <property type="entry name" value="Methylase_S"/>
    <property type="match status" value="1"/>
</dbReference>
<sequence>MTETIRLGDVVTVERGTTYKSALLGQPGPVLLGLGTIQRHGGFRSDSLRTYGGESPEKLLVRPGQLYASLKDVTQTADLLGAVAMVPAGGPTGRLTQDTVRLDLKSSAVDVEYLYWILRTQQYREYCRSHATGTTTMGLPRDDFFAFEFPAPTTPRRVLVDLLGALDDKIAANAKAVRLLLDLADAHFASAVRKANFEHLTFKDVADVGGGGTPRTNIEEYWGGDIAWATPTDVTALAAPYLKRTSRMITGEGFSACASALYPAGSILMTSRATIGAFAIAQVPTAVNQGFIVVNAKEARHQWWLFHEMKSRVQEFLSFANGATFPELPRGRFKDLKVRLTSQERMDSFGDLVGTTHAAAATITAESERLAATRDEVLPLLMSSNVRVRDAVNSLEGAL</sequence>
<gene>
    <name evidence="5" type="ORF">SAMN05216561_103211</name>
</gene>
<evidence type="ECO:0000256" key="1">
    <source>
        <dbReference type="ARBA" id="ARBA00010923"/>
    </source>
</evidence>
<evidence type="ECO:0000313" key="6">
    <source>
        <dbReference type="Proteomes" id="UP000198649"/>
    </source>
</evidence>